<feature type="domain" description="Fibronectin type-III" evidence="1">
    <location>
        <begin position="16"/>
        <end position="113"/>
    </location>
</feature>
<keyword evidence="3" id="KW-1185">Reference proteome</keyword>
<dbReference type="PANTHER" id="PTHR46957">
    <property type="entry name" value="CYTOKINE RECEPTOR"/>
    <property type="match status" value="1"/>
</dbReference>
<sequence length="499" mass="56749">MQTVSCQTRPSFPYSNPAGVRAEGNQPDNLVVYWTPMDKYYWNAPNLQYLVRYKLDEPHTAWTEFLVEDSLANQTIIRDQPTFRPFVVQVRAVNAIGPSILEPEIVKGYSGEAVPASPPKNFQVERVVNFSTVTFVWEPVPESSVNGFFRGYEIEFWRDILPARKYRIVVPSNVTTKTITTLAANSNYTAVIRTKNRHHGSEPSPEIHITMPEGLPSKVHNLRVFAVGAHAILAFWDPPKHPNGLLRGYFLSFRNEKNETEETYVLHRQHAYLHEKCDSDSTYEVSVWGETSAGEGPRSSRPVRTWTSRNPDPPRFVVRNITLDSVEVEWKPSNHNVWRMPGSSFFVNFSVTDSDEHKESASVYLPNTRLTVTGLREGTSYQLTGISRDGNRISVGQTRAVTTLSSENVSHLSQGEPIWWDSSRRTFSLGFTTSTEFPQGAKRFIPTVRICTHMIRNEDDIQLNSAGKKQTDICNFIQTVGEHLIGNRWLSPYPSEKIR</sequence>
<name>A0A158R368_NIPBR</name>
<feature type="domain" description="Fibronectin type-III" evidence="1">
    <location>
        <begin position="218"/>
        <end position="310"/>
    </location>
</feature>
<accession>A0A158R368</accession>
<dbReference type="PROSITE" id="PS50853">
    <property type="entry name" value="FN3"/>
    <property type="match status" value="4"/>
</dbReference>
<dbReference type="FunFam" id="2.60.40.10:FF:000035">
    <property type="entry name" value="Contactin 1"/>
    <property type="match status" value="1"/>
</dbReference>
<dbReference type="OMA" id="ARICAPD"/>
<evidence type="ECO:0000313" key="2">
    <source>
        <dbReference type="EMBL" id="VDL81279.1"/>
    </source>
</evidence>
<dbReference type="PANTHER" id="PTHR46957:SF3">
    <property type="entry name" value="CYTOKINE RECEPTOR"/>
    <property type="match status" value="1"/>
</dbReference>
<dbReference type="InterPro" id="IPR050713">
    <property type="entry name" value="RTP_Phos/Ushers"/>
</dbReference>
<feature type="domain" description="Fibronectin type-III" evidence="1">
    <location>
        <begin position="313"/>
        <end position="409"/>
    </location>
</feature>
<evidence type="ECO:0000313" key="3">
    <source>
        <dbReference type="Proteomes" id="UP000271162"/>
    </source>
</evidence>
<organism evidence="4">
    <name type="scientific">Nippostrongylus brasiliensis</name>
    <name type="common">Rat hookworm</name>
    <dbReference type="NCBI Taxonomy" id="27835"/>
    <lineage>
        <taxon>Eukaryota</taxon>
        <taxon>Metazoa</taxon>
        <taxon>Ecdysozoa</taxon>
        <taxon>Nematoda</taxon>
        <taxon>Chromadorea</taxon>
        <taxon>Rhabditida</taxon>
        <taxon>Rhabditina</taxon>
        <taxon>Rhabditomorpha</taxon>
        <taxon>Strongyloidea</taxon>
        <taxon>Heligmosomidae</taxon>
        <taxon>Nippostrongylus</taxon>
    </lineage>
</organism>
<dbReference type="GO" id="GO:0016020">
    <property type="term" value="C:membrane"/>
    <property type="evidence" value="ECO:0007669"/>
    <property type="project" value="UniProtKB-SubCell"/>
</dbReference>
<dbReference type="CDD" id="cd00063">
    <property type="entry name" value="FN3"/>
    <property type="match status" value="4"/>
</dbReference>
<dbReference type="AlphaFoldDB" id="A0A158R368"/>
<protein>
    <submittedName>
        <fullName evidence="4">Neuroglian (inferred by orthology to a D. melanogaster protein)</fullName>
    </submittedName>
</protein>
<evidence type="ECO:0000313" key="4">
    <source>
        <dbReference type="WBParaSite" id="NBR_0001762101-mRNA-1"/>
    </source>
</evidence>
<dbReference type="STRING" id="27835.A0A158R368"/>
<dbReference type="Gene3D" id="2.60.40.10">
    <property type="entry name" value="Immunoglobulins"/>
    <property type="match status" value="4"/>
</dbReference>
<dbReference type="EMBL" id="UYSL01022874">
    <property type="protein sequence ID" value="VDL81279.1"/>
    <property type="molecule type" value="Genomic_DNA"/>
</dbReference>
<reference evidence="2 3" key="2">
    <citation type="submission" date="2018-11" db="EMBL/GenBank/DDBJ databases">
        <authorList>
            <consortium name="Pathogen Informatics"/>
        </authorList>
    </citation>
    <scope>NUCLEOTIDE SEQUENCE [LARGE SCALE GENOMIC DNA]</scope>
</reference>
<evidence type="ECO:0000259" key="1">
    <source>
        <dbReference type="PROSITE" id="PS50853"/>
    </source>
</evidence>
<dbReference type="InterPro" id="IPR013783">
    <property type="entry name" value="Ig-like_fold"/>
</dbReference>
<reference evidence="4" key="1">
    <citation type="submission" date="2016-04" db="UniProtKB">
        <authorList>
            <consortium name="WormBaseParasite"/>
        </authorList>
    </citation>
    <scope>IDENTIFICATION</scope>
</reference>
<dbReference type="SMART" id="SM00060">
    <property type="entry name" value="FN3"/>
    <property type="match status" value="4"/>
</dbReference>
<dbReference type="WBParaSite" id="NBR_0001762101-mRNA-1">
    <property type="protein sequence ID" value="NBR_0001762101-mRNA-1"/>
    <property type="gene ID" value="NBR_0001762101"/>
</dbReference>
<dbReference type="SUPFAM" id="SSF49265">
    <property type="entry name" value="Fibronectin type III"/>
    <property type="match status" value="3"/>
</dbReference>
<proteinExistence type="predicted"/>
<dbReference type="InterPro" id="IPR036116">
    <property type="entry name" value="FN3_sf"/>
</dbReference>
<dbReference type="InterPro" id="IPR003961">
    <property type="entry name" value="FN3_dom"/>
</dbReference>
<dbReference type="Pfam" id="PF00041">
    <property type="entry name" value="fn3"/>
    <property type="match status" value="3"/>
</dbReference>
<gene>
    <name evidence="2" type="ORF">NBR_LOCUS17622</name>
</gene>
<feature type="domain" description="Fibronectin type-III" evidence="1">
    <location>
        <begin position="118"/>
        <end position="214"/>
    </location>
</feature>
<dbReference type="Proteomes" id="UP000271162">
    <property type="component" value="Unassembled WGS sequence"/>
</dbReference>